<organism evidence="2 3">
    <name type="scientific">SAR86 cluster bacterium</name>
    <dbReference type="NCBI Taxonomy" id="2030880"/>
    <lineage>
        <taxon>Bacteria</taxon>
        <taxon>Pseudomonadati</taxon>
        <taxon>Pseudomonadota</taxon>
        <taxon>Gammaproteobacteria</taxon>
        <taxon>SAR86 cluster</taxon>
    </lineage>
</organism>
<gene>
    <name evidence="2" type="ORF">ISQ64_03910</name>
</gene>
<name>A0A937I7V1_9GAMM</name>
<protein>
    <submittedName>
        <fullName evidence="2">Histidine phosphatase family protein</fullName>
    </submittedName>
</protein>
<dbReference type="PANTHER" id="PTHR47623:SF1">
    <property type="entry name" value="OS09G0287300 PROTEIN"/>
    <property type="match status" value="1"/>
</dbReference>
<dbReference type="PANTHER" id="PTHR47623">
    <property type="entry name" value="OS09G0287300 PROTEIN"/>
    <property type="match status" value="1"/>
</dbReference>
<feature type="binding site" evidence="1">
    <location>
        <position position="58"/>
    </location>
    <ligand>
        <name>substrate</name>
    </ligand>
</feature>
<dbReference type="AlphaFoldDB" id="A0A937I7V1"/>
<dbReference type="CDD" id="cd07067">
    <property type="entry name" value="HP_PGM_like"/>
    <property type="match status" value="1"/>
</dbReference>
<dbReference type="EMBL" id="JADHQD010000023">
    <property type="protein sequence ID" value="MBL6818532.1"/>
    <property type="molecule type" value="Genomic_DNA"/>
</dbReference>
<dbReference type="InterPro" id="IPR029033">
    <property type="entry name" value="His_PPase_superfam"/>
</dbReference>
<reference evidence="2" key="1">
    <citation type="submission" date="2020-10" db="EMBL/GenBank/DDBJ databases">
        <title>Microbiome of the Black Sea water column analyzed by genome centric metagenomics.</title>
        <authorList>
            <person name="Cabello-Yeves P.J."/>
            <person name="Callieri C."/>
            <person name="Picazo A."/>
            <person name="Mehrshad M."/>
            <person name="Haro-Moreno J.M."/>
            <person name="Roda-Garcia J."/>
            <person name="Dzembekova N."/>
            <person name="Slabakova V."/>
            <person name="Slabakova N."/>
            <person name="Moncheva S."/>
            <person name="Rodriguez-Valera F."/>
        </authorList>
    </citation>
    <scope>NUCLEOTIDE SEQUENCE</scope>
    <source>
        <strain evidence="2">BS307-5m-G50</strain>
    </source>
</reference>
<accession>A0A937I7V1</accession>
<proteinExistence type="predicted"/>
<evidence type="ECO:0000313" key="3">
    <source>
        <dbReference type="Proteomes" id="UP000711391"/>
    </source>
</evidence>
<dbReference type="InterPro" id="IPR013078">
    <property type="entry name" value="His_Pase_superF_clade-1"/>
</dbReference>
<dbReference type="SUPFAM" id="SSF53254">
    <property type="entry name" value="Phosphoglycerate mutase-like"/>
    <property type="match status" value="1"/>
</dbReference>
<comment type="caution">
    <text evidence="2">The sequence shown here is derived from an EMBL/GenBank/DDBJ whole genome shotgun (WGS) entry which is preliminary data.</text>
</comment>
<sequence>MKQIFLLRHAKSDWSNITQQDFDRPLSKRGVRDALLMSQHMLKMNLKVDKVFCSSSMRTKETFDLCADGLNFEINKASYQDDLYFGELETIFSLIKNLDRAWSSILIVGHNPTMHVSLEALTNSKIDKFPTGSLAEIVSENQWKDISLGECQLKSFIRPKELRS</sequence>
<dbReference type="Pfam" id="PF00300">
    <property type="entry name" value="His_Phos_1"/>
    <property type="match status" value="1"/>
</dbReference>
<dbReference type="SMART" id="SM00855">
    <property type="entry name" value="PGAM"/>
    <property type="match status" value="1"/>
</dbReference>
<dbReference type="Gene3D" id="3.40.50.1240">
    <property type="entry name" value="Phosphoglycerate mutase-like"/>
    <property type="match status" value="1"/>
</dbReference>
<evidence type="ECO:0000313" key="2">
    <source>
        <dbReference type="EMBL" id="MBL6818532.1"/>
    </source>
</evidence>
<evidence type="ECO:0000256" key="1">
    <source>
        <dbReference type="PIRSR" id="PIRSR613078-2"/>
    </source>
</evidence>
<dbReference type="Proteomes" id="UP000711391">
    <property type="component" value="Unassembled WGS sequence"/>
</dbReference>